<protein>
    <submittedName>
        <fullName evidence="2">BspA family leucine-rich repeat surface protein</fullName>
    </submittedName>
</protein>
<sequence>MIYSSKPVIFFIAVTLSAVGMAKAQAPFITTWKNDNPGTSNSTSIYLKLGAGSFNYDVDWDNDGVYDEFGLTGEVTHDFGVAGTYTIRIKGDFPYIRFEHGGDKEKLLDIVQWGDIVWKNMLEAFDGCINMTISATDAPNLSQVTSTQGMFLNYQSMNTNLNHWDVSNIITMGGMFHNCYSFDQPLNNWNVGSVTPKYPKQYPGF</sequence>
<evidence type="ECO:0000313" key="2">
    <source>
        <dbReference type="EMBL" id="MTI23723.1"/>
    </source>
</evidence>
<comment type="caution">
    <text evidence="2">The sequence shown here is derived from an EMBL/GenBank/DDBJ whole genome shotgun (WGS) entry which is preliminary data.</text>
</comment>
<organism evidence="2 3">
    <name type="scientific">Fulvivirga kasyanovii</name>
    <dbReference type="NCBI Taxonomy" id="396812"/>
    <lineage>
        <taxon>Bacteria</taxon>
        <taxon>Pseudomonadati</taxon>
        <taxon>Bacteroidota</taxon>
        <taxon>Cytophagia</taxon>
        <taxon>Cytophagales</taxon>
        <taxon>Fulvivirgaceae</taxon>
        <taxon>Fulvivirga</taxon>
    </lineage>
</organism>
<evidence type="ECO:0000256" key="1">
    <source>
        <dbReference type="SAM" id="SignalP"/>
    </source>
</evidence>
<dbReference type="InterPro" id="IPR005046">
    <property type="entry name" value="DUF285"/>
</dbReference>
<feature type="signal peptide" evidence="1">
    <location>
        <begin position="1"/>
        <end position="26"/>
    </location>
</feature>
<dbReference type="EMBL" id="SMLW01000287">
    <property type="protein sequence ID" value="MTI23723.1"/>
    <property type="molecule type" value="Genomic_DNA"/>
</dbReference>
<evidence type="ECO:0000313" key="3">
    <source>
        <dbReference type="Proteomes" id="UP000798808"/>
    </source>
</evidence>
<name>A0ABW9RI32_9BACT</name>
<feature type="chain" id="PRO_5045774543" evidence="1">
    <location>
        <begin position="27"/>
        <end position="205"/>
    </location>
</feature>
<accession>A0ABW9RI32</accession>
<dbReference type="RefSeq" id="WP_155168956.1">
    <property type="nucleotide sequence ID" value="NZ_BAAAFL010000065.1"/>
</dbReference>
<dbReference type="Proteomes" id="UP000798808">
    <property type="component" value="Unassembled WGS sequence"/>
</dbReference>
<gene>
    <name evidence="2" type="ORF">E1163_02035</name>
</gene>
<reference evidence="2 3" key="1">
    <citation type="submission" date="2019-02" db="EMBL/GenBank/DDBJ databases">
        <authorList>
            <person name="Goldberg S.R."/>
            <person name="Haltli B.A."/>
            <person name="Correa H."/>
            <person name="Russell K.G."/>
        </authorList>
    </citation>
    <scope>NUCLEOTIDE SEQUENCE [LARGE SCALE GENOMIC DNA]</scope>
    <source>
        <strain evidence="2 3">JCM 16186</strain>
    </source>
</reference>
<dbReference type="Pfam" id="PF03382">
    <property type="entry name" value="DUF285"/>
    <property type="match status" value="1"/>
</dbReference>
<proteinExistence type="predicted"/>
<keyword evidence="1" id="KW-0732">Signal</keyword>
<keyword evidence="3" id="KW-1185">Reference proteome</keyword>